<dbReference type="InterPro" id="IPR013786">
    <property type="entry name" value="AcylCoA_DH/ox_N"/>
</dbReference>
<dbReference type="PANTHER" id="PTHR43884">
    <property type="entry name" value="ACYL-COA DEHYDROGENASE"/>
    <property type="match status" value="1"/>
</dbReference>
<organism evidence="5 6">
    <name type="scientific">Brevibacterium daeguense</name>
    <dbReference type="NCBI Taxonomy" id="909936"/>
    <lineage>
        <taxon>Bacteria</taxon>
        <taxon>Bacillati</taxon>
        <taxon>Actinomycetota</taxon>
        <taxon>Actinomycetes</taxon>
        <taxon>Micrococcales</taxon>
        <taxon>Brevibacteriaceae</taxon>
        <taxon>Brevibacterium</taxon>
    </lineage>
</organism>
<keyword evidence="1" id="KW-0560">Oxidoreductase</keyword>
<evidence type="ECO:0000313" key="5">
    <source>
        <dbReference type="EMBL" id="GAA4284129.1"/>
    </source>
</evidence>
<feature type="region of interest" description="Disordered" evidence="2">
    <location>
        <begin position="1"/>
        <end position="26"/>
    </location>
</feature>
<evidence type="ECO:0000256" key="1">
    <source>
        <dbReference type="ARBA" id="ARBA00023002"/>
    </source>
</evidence>
<dbReference type="InterPro" id="IPR046373">
    <property type="entry name" value="Acyl-CoA_Oxase/DH_mid-dom_sf"/>
</dbReference>
<accession>A0ABP8EJL1</accession>
<feature type="domain" description="Acyl-CoA dehydrogenase/oxidase N-terminal" evidence="3">
    <location>
        <begin position="45"/>
        <end position="138"/>
    </location>
</feature>
<dbReference type="Proteomes" id="UP001501586">
    <property type="component" value="Unassembled WGS sequence"/>
</dbReference>
<evidence type="ECO:0000313" key="6">
    <source>
        <dbReference type="Proteomes" id="UP001501586"/>
    </source>
</evidence>
<sequence>MTADIAQQVTSSQGTSRTRTPKSAPSAVLPADYDALAEILHPLFDEIARGALRRERNRELPFAEVRRLDEAGFGTLRVPAEHGGPGASIETCTRLLIDLARSDSNIAHLYRSHFGFLESLRFQPPRIQQVWYPRVLAGLTVGNASTEKGGNALGSLNTVLEHTDAGAVLSGQKFYSTGTIFSDYTRVSAAVEGRDGRQFAVVATDAPGVTIDDDWDGFGQRLTGTGTTTFAGVPVAEDAILDRVAGTPEAVHEAAFFQLVLLAVLAGIAHAARHDAATTIASRRRTFNTGSGLPFREDPLIQEATGRIAAKAFSAEATVLHAARALDAGIDAAIAAGADRPDYQGAVPEALHWSEIAVEHAQVTVPELALGAAQDLFLTVGASATSTGKALDRHWRNAQTVATHNPIAFRARALGDYWINGTLPEGLSAIGDASGKEKA</sequence>
<feature type="compositionally biased region" description="Polar residues" evidence="2">
    <location>
        <begin position="1"/>
        <end position="23"/>
    </location>
</feature>
<dbReference type="InterPro" id="IPR013107">
    <property type="entry name" value="Acyl-CoA_DH_C"/>
</dbReference>
<comment type="caution">
    <text evidence="5">The sequence shown here is derived from an EMBL/GenBank/DDBJ whole genome shotgun (WGS) entry which is preliminary data.</text>
</comment>
<dbReference type="Gene3D" id="1.20.140.10">
    <property type="entry name" value="Butyryl-CoA Dehydrogenase, subunit A, domain 3"/>
    <property type="match status" value="1"/>
</dbReference>
<dbReference type="EMBL" id="BAABAZ010000005">
    <property type="protein sequence ID" value="GAA4284129.1"/>
    <property type="molecule type" value="Genomic_DNA"/>
</dbReference>
<dbReference type="SUPFAM" id="SSF47203">
    <property type="entry name" value="Acyl-CoA dehydrogenase C-terminal domain-like"/>
    <property type="match status" value="1"/>
</dbReference>
<evidence type="ECO:0000259" key="3">
    <source>
        <dbReference type="Pfam" id="PF02771"/>
    </source>
</evidence>
<dbReference type="SUPFAM" id="SSF56645">
    <property type="entry name" value="Acyl-CoA dehydrogenase NM domain-like"/>
    <property type="match status" value="1"/>
</dbReference>
<feature type="domain" description="Acyl-CoA dehydrogenase C-terminal" evidence="4">
    <location>
        <begin position="261"/>
        <end position="405"/>
    </location>
</feature>
<name>A0ABP8EJL1_9MICO</name>
<dbReference type="InterPro" id="IPR037069">
    <property type="entry name" value="AcylCoA_DH/ox_N_sf"/>
</dbReference>
<dbReference type="InterPro" id="IPR036250">
    <property type="entry name" value="AcylCo_DH-like_C"/>
</dbReference>
<proteinExistence type="predicted"/>
<evidence type="ECO:0000259" key="4">
    <source>
        <dbReference type="Pfam" id="PF08028"/>
    </source>
</evidence>
<gene>
    <name evidence="5" type="ORF">GCM10022261_16600</name>
</gene>
<evidence type="ECO:0000256" key="2">
    <source>
        <dbReference type="SAM" id="MobiDB-lite"/>
    </source>
</evidence>
<dbReference type="InterPro" id="IPR009100">
    <property type="entry name" value="AcylCoA_DH/oxidase_NM_dom_sf"/>
</dbReference>
<dbReference type="Pfam" id="PF08028">
    <property type="entry name" value="Acyl-CoA_dh_2"/>
    <property type="match status" value="1"/>
</dbReference>
<reference evidence="6" key="1">
    <citation type="journal article" date="2019" name="Int. J. Syst. Evol. Microbiol.">
        <title>The Global Catalogue of Microorganisms (GCM) 10K type strain sequencing project: providing services to taxonomists for standard genome sequencing and annotation.</title>
        <authorList>
            <consortium name="The Broad Institute Genomics Platform"/>
            <consortium name="The Broad Institute Genome Sequencing Center for Infectious Disease"/>
            <person name="Wu L."/>
            <person name="Ma J."/>
        </authorList>
    </citation>
    <scope>NUCLEOTIDE SEQUENCE [LARGE SCALE GENOMIC DNA]</scope>
    <source>
        <strain evidence="6">JCM 17458</strain>
    </source>
</reference>
<dbReference type="RefSeq" id="WP_236864242.1">
    <property type="nucleotide sequence ID" value="NZ_BAABAZ010000005.1"/>
</dbReference>
<dbReference type="PANTHER" id="PTHR43884:SF12">
    <property type="entry name" value="ISOVALERYL-COA DEHYDROGENASE, MITOCHONDRIAL-RELATED"/>
    <property type="match status" value="1"/>
</dbReference>
<dbReference type="Pfam" id="PF02771">
    <property type="entry name" value="Acyl-CoA_dh_N"/>
    <property type="match status" value="1"/>
</dbReference>
<dbReference type="PIRSF" id="PIRSF016578">
    <property type="entry name" value="HsaA"/>
    <property type="match status" value="1"/>
</dbReference>
<dbReference type="Gene3D" id="2.40.110.10">
    <property type="entry name" value="Butyryl-CoA Dehydrogenase, subunit A, domain 2"/>
    <property type="match status" value="1"/>
</dbReference>
<protein>
    <submittedName>
        <fullName evidence="5">Acyl-CoA dehydrogenase family protein</fullName>
    </submittedName>
</protein>
<keyword evidence="6" id="KW-1185">Reference proteome</keyword>
<dbReference type="Gene3D" id="1.10.540.10">
    <property type="entry name" value="Acyl-CoA dehydrogenase/oxidase, N-terminal domain"/>
    <property type="match status" value="1"/>
</dbReference>